<feature type="compositionally biased region" description="Polar residues" evidence="1">
    <location>
        <begin position="355"/>
        <end position="367"/>
    </location>
</feature>
<feature type="transmembrane region" description="Helical" evidence="2">
    <location>
        <begin position="297"/>
        <end position="315"/>
    </location>
</feature>
<evidence type="ECO:0000256" key="1">
    <source>
        <dbReference type="SAM" id="MobiDB-lite"/>
    </source>
</evidence>
<evidence type="ECO:0000259" key="3">
    <source>
        <dbReference type="Pfam" id="PF20151"/>
    </source>
</evidence>
<feature type="region of interest" description="Disordered" evidence="1">
    <location>
        <begin position="80"/>
        <end position="123"/>
    </location>
</feature>
<organism evidence="4 5">
    <name type="scientific">Thanatephorus cucumeris (strain AG1-IA)</name>
    <name type="common">Rice sheath blight fungus</name>
    <name type="synonym">Rhizoctonia solani</name>
    <dbReference type="NCBI Taxonomy" id="983506"/>
    <lineage>
        <taxon>Eukaryota</taxon>
        <taxon>Fungi</taxon>
        <taxon>Dikarya</taxon>
        <taxon>Basidiomycota</taxon>
        <taxon>Agaricomycotina</taxon>
        <taxon>Agaricomycetes</taxon>
        <taxon>Cantharellales</taxon>
        <taxon>Ceratobasidiaceae</taxon>
        <taxon>Rhizoctonia</taxon>
        <taxon>Rhizoctonia solani AG-1</taxon>
    </lineage>
</organism>
<evidence type="ECO:0000313" key="5">
    <source>
        <dbReference type="Proteomes" id="UP000011668"/>
    </source>
</evidence>
<gene>
    <name evidence="4" type="ORF">AG1IA_06053</name>
</gene>
<keyword evidence="2" id="KW-0472">Membrane</keyword>
<feature type="compositionally biased region" description="Basic and acidic residues" evidence="1">
    <location>
        <begin position="390"/>
        <end position="401"/>
    </location>
</feature>
<keyword evidence="2" id="KW-1133">Transmembrane helix</keyword>
<feature type="region of interest" description="Disordered" evidence="1">
    <location>
        <begin position="347"/>
        <end position="418"/>
    </location>
</feature>
<feature type="domain" description="DUF6533" evidence="3">
    <location>
        <begin position="148"/>
        <end position="179"/>
    </location>
</feature>
<dbReference type="Pfam" id="PF20151">
    <property type="entry name" value="DUF6533"/>
    <property type="match status" value="1"/>
</dbReference>
<keyword evidence="2" id="KW-0812">Transmembrane</keyword>
<evidence type="ECO:0000313" key="4">
    <source>
        <dbReference type="EMBL" id="ELU39923.1"/>
    </source>
</evidence>
<evidence type="ECO:0000256" key="2">
    <source>
        <dbReference type="SAM" id="Phobius"/>
    </source>
</evidence>
<keyword evidence="5" id="KW-1185">Reference proteome</keyword>
<dbReference type="Proteomes" id="UP000011668">
    <property type="component" value="Unassembled WGS sequence"/>
</dbReference>
<dbReference type="EMBL" id="AFRT01001586">
    <property type="protein sequence ID" value="ELU39923.1"/>
    <property type="molecule type" value="Genomic_DNA"/>
</dbReference>
<reference evidence="4 5" key="1">
    <citation type="journal article" date="2013" name="Nat. Commun.">
        <title>The evolution and pathogenic mechanisms of the rice sheath blight pathogen.</title>
        <authorList>
            <person name="Zheng A."/>
            <person name="Lin R."/>
            <person name="Xu L."/>
            <person name="Qin P."/>
            <person name="Tang C."/>
            <person name="Ai P."/>
            <person name="Zhang D."/>
            <person name="Liu Y."/>
            <person name="Sun Z."/>
            <person name="Feng H."/>
            <person name="Wang Y."/>
            <person name="Chen Y."/>
            <person name="Liang X."/>
            <person name="Fu R."/>
            <person name="Li Q."/>
            <person name="Zhang J."/>
            <person name="Yu X."/>
            <person name="Xie Z."/>
            <person name="Ding L."/>
            <person name="Guan P."/>
            <person name="Tang J."/>
            <person name="Liang Y."/>
            <person name="Wang S."/>
            <person name="Deng Q."/>
            <person name="Li S."/>
            <person name="Zhu J."/>
            <person name="Wang L."/>
            <person name="Liu H."/>
            <person name="Li P."/>
        </authorList>
    </citation>
    <scope>NUCLEOTIDE SEQUENCE [LARGE SCALE GENOMIC DNA]</scope>
    <source>
        <strain evidence="5">AG-1 IA</strain>
    </source>
</reference>
<accession>L8WT49</accession>
<comment type="caution">
    <text evidence="4">The sequence shown here is derived from an EMBL/GenBank/DDBJ whole genome shotgun (WGS) entry which is preliminary data.</text>
</comment>
<proteinExistence type="predicted"/>
<dbReference type="InterPro" id="IPR045340">
    <property type="entry name" value="DUF6533"/>
</dbReference>
<feature type="transmembrane region" description="Helical" evidence="2">
    <location>
        <begin position="229"/>
        <end position="253"/>
    </location>
</feature>
<protein>
    <recommendedName>
        <fullName evidence="3">DUF6533 domain-containing protein</fullName>
    </recommendedName>
</protein>
<feature type="compositionally biased region" description="Polar residues" evidence="1">
    <location>
        <begin position="94"/>
        <end position="103"/>
    </location>
</feature>
<feature type="compositionally biased region" description="Acidic residues" evidence="1">
    <location>
        <begin position="371"/>
        <end position="389"/>
    </location>
</feature>
<dbReference type="HOGENOM" id="CLU_628782_0_0_1"/>
<dbReference type="OrthoDB" id="3231184at2759"/>
<dbReference type="AlphaFoldDB" id="L8WT49"/>
<name>L8WT49_THACA</name>
<sequence length="436" mass="49079">MGQCIFMLTLRSTGRELGSRNRHVSTIFPVMNLTAVGEHMASQDSSRRLSAWKSFAVFNFACAVDHISFTKRTVRSSSFERLSPGCRKPGGGDISSNQQTCASTRPDRPHLRSSTPTEPPASAGAWRGVTLGASCYSQLIYGFQRLGYVLLLYDHLLTLQDEVKLIWPGPWSLVKTLFLMWVHWARFNYQILNQPPCSCRRWVPVEGYAEVTSLGISNLHAIYGRSRRVLVFLLILYILTYMSILTTATLALVQMIPQLSYSQLAGICTVSEKPVTLQAVWAAPCRYFGPCIETDSYTSFFIWALITLLISRLLLNLRNVSNHTQWSAETDVKGLSIMQFAPRSDLDDVPKSKAPVSSTGFTNSTRLTDVMEWEEEEEEEDKEGPDFDPEERRASKRRQEQDVEIASPDEDMEMGPIRRGITRHFIVNEGGSDQGA</sequence>